<evidence type="ECO:0000313" key="1">
    <source>
        <dbReference type="EMBL" id="KIY21328.1"/>
    </source>
</evidence>
<name>A0A0D6Z9R6_9BACI</name>
<reference evidence="1 2" key="1">
    <citation type="submission" date="2015-01" db="EMBL/GenBank/DDBJ databases">
        <title>Draft genome sequences of the supercritical CO2 tolerant bacteria Bacillus subterraneus MITOT1 and Bacillus cereus MIT0214.</title>
        <authorList>
            <person name="Peet K.C."/>
            <person name="Thompson J.R."/>
        </authorList>
    </citation>
    <scope>NUCLEOTIDE SEQUENCE [LARGE SCALE GENOMIC DNA]</scope>
    <source>
        <strain evidence="1 2">MITOT1</strain>
    </source>
</reference>
<dbReference type="Proteomes" id="UP000032512">
    <property type="component" value="Unassembled WGS sequence"/>
</dbReference>
<keyword evidence="2" id="KW-1185">Reference proteome</keyword>
<protein>
    <submittedName>
        <fullName evidence="1">Uncharacterized protein</fullName>
    </submittedName>
</protein>
<proteinExistence type="predicted"/>
<organism evidence="1 2">
    <name type="scientific">Mesobacillus subterraneus</name>
    <dbReference type="NCBI Taxonomy" id="285983"/>
    <lineage>
        <taxon>Bacteria</taxon>
        <taxon>Bacillati</taxon>
        <taxon>Bacillota</taxon>
        <taxon>Bacilli</taxon>
        <taxon>Bacillales</taxon>
        <taxon>Bacillaceae</taxon>
        <taxon>Mesobacillus</taxon>
    </lineage>
</organism>
<evidence type="ECO:0000313" key="2">
    <source>
        <dbReference type="Proteomes" id="UP000032512"/>
    </source>
</evidence>
<dbReference type="EMBL" id="JXIQ01000111">
    <property type="protein sequence ID" value="KIY21328.1"/>
    <property type="molecule type" value="Genomic_DNA"/>
</dbReference>
<accession>A0A0D6Z9R6</accession>
<sequence>MIFIRKGKNPMRRLIRVKKEQNKDDASEQDQQHSMVCNDQLFFQELRIAAEEAERDHIEEVENE</sequence>
<dbReference type="PATRIC" id="fig|285983.3.peg.1717"/>
<gene>
    <name evidence="1" type="ORF">UB32_14280</name>
</gene>
<comment type="caution">
    <text evidence="1">The sequence shown here is derived from an EMBL/GenBank/DDBJ whole genome shotgun (WGS) entry which is preliminary data.</text>
</comment>
<dbReference type="AlphaFoldDB" id="A0A0D6Z9R6"/>